<feature type="binding site" evidence="16">
    <location>
        <position position="281"/>
    </location>
    <ligand>
        <name>Mn(2+)</name>
        <dbReference type="ChEBI" id="CHEBI:29035"/>
        <label>1</label>
    </ligand>
</feature>
<comment type="function">
    <text evidence="14 16">Large subunit of the glutamine-dependent carbamoyl phosphate synthetase (CPSase). CPSase catalyzes the formation of carbamoyl phosphate from the ammonia moiety of glutamine, carbonate, and phosphate donated by ATP, constituting the first step of 2 biosynthetic pathways, one leading to arginine and/or urea and the other to pyrimidine nucleotides. The large subunit (synthetase) binds the substrates ammonia (free or transferred from glutamine from the small subunit), hydrogencarbonate and ATP and carries out an ATP-coupled ligase reaction, activating hydrogencarbonate by forming carboxy phosphate which reacts with ammonia to form carbamoyl phosphate.</text>
</comment>
<feature type="binding site" evidence="16">
    <location>
        <position position="205"/>
    </location>
    <ligand>
        <name>ATP</name>
        <dbReference type="ChEBI" id="CHEBI:30616"/>
        <label>1</label>
    </ligand>
</feature>
<dbReference type="Gene3D" id="3.30.470.20">
    <property type="entry name" value="ATP-grasp fold, B domain"/>
    <property type="match status" value="2"/>
</dbReference>
<dbReference type="Proteomes" id="UP000554766">
    <property type="component" value="Unassembled WGS sequence"/>
</dbReference>
<proteinExistence type="inferred from homology"/>
<feature type="binding site" evidence="16">
    <location>
        <position position="295"/>
    </location>
    <ligand>
        <name>Mn(2+)</name>
        <dbReference type="ChEBI" id="CHEBI:29035"/>
        <label>1</label>
    </ligand>
</feature>
<dbReference type="RefSeq" id="WP_011899667.1">
    <property type="nucleotide sequence ID" value="NZ_JAAVJF010000003.1"/>
</dbReference>
<dbReference type="FunFam" id="3.40.50.20:FF:000001">
    <property type="entry name" value="Carbamoyl-phosphate synthase large chain"/>
    <property type="match status" value="2"/>
</dbReference>
<feature type="binding site" evidence="16">
    <location>
        <position position="295"/>
    </location>
    <ligand>
        <name>Mg(2+)</name>
        <dbReference type="ChEBI" id="CHEBI:18420"/>
        <label>1</label>
    </ligand>
</feature>
<feature type="binding site" evidence="16">
    <location>
        <position position="239"/>
    </location>
    <ligand>
        <name>ATP</name>
        <dbReference type="ChEBI" id="CHEBI:30616"/>
        <label>1</label>
    </ligand>
</feature>
<dbReference type="GO" id="GO:0006526">
    <property type="term" value="P:L-arginine biosynthetic process"/>
    <property type="evidence" value="ECO:0007669"/>
    <property type="project" value="UniProtKB-UniRule"/>
</dbReference>
<feature type="binding site" evidence="16">
    <location>
        <position position="810"/>
    </location>
    <ligand>
        <name>Mn(2+)</name>
        <dbReference type="ChEBI" id="CHEBI:29035"/>
        <label>3</label>
    </ligand>
</feature>
<evidence type="ECO:0000256" key="10">
    <source>
        <dbReference type="ARBA" id="ARBA00022840"/>
    </source>
</evidence>
<feature type="binding site" evidence="16">
    <location>
        <position position="207"/>
    </location>
    <ligand>
        <name>ATP</name>
        <dbReference type="ChEBI" id="CHEBI:30616"/>
        <label>1</label>
    </ligand>
</feature>
<gene>
    <name evidence="16 19" type="primary">carB</name>
    <name evidence="19" type="ORF">HC235_07320</name>
</gene>
<dbReference type="InterPro" id="IPR016185">
    <property type="entry name" value="PreATP-grasp_dom_sf"/>
</dbReference>
<dbReference type="PROSITE" id="PS00867">
    <property type="entry name" value="CPSASE_2"/>
    <property type="match status" value="1"/>
</dbReference>
<feature type="binding site" evidence="16">
    <location>
        <position position="810"/>
    </location>
    <ligand>
        <name>ATP</name>
        <dbReference type="ChEBI" id="CHEBI:30616"/>
        <label>2</label>
    </ligand>
</feature>
<dbReference type="NCBIfam" id="NF009455">
    <property type="entry name" value="PRK12815.1"/>
    <property type="match status" value="1"/>
</dbReference>
<evidence type="ECO:0000256" key="16">
    <source>
        <dbReference type="HAMAP-Rule" id="MF_01210"/>
    </source>
</evidence>
<feature type="binding site" evidence="16">
    <location>
        <position position="166"/>
    </location>
    <ligand>
        <name>ATP</name>
        <dbReference type="ChEBI" id="CHEBI:30616"/>
        <label>1</label>
    </ligand>
</feature>
<feature type="binding site" evidence="16">
    <location>
        <position position="823"/>
    </location>
    <ligand>
        <name>Mn(2+)</name>
        <dbReference type="ChEBI" id="CHEBI:29035"/>
        <label>4</label>
    </ligand>
</feature>
<dbReference type="Gene3D" id="3.40.50.20">
    <property type="match status" value="2"/>
</dbReference>
<dbReference type="EC" id="6.3.5.5" evidence="16"/>
<dbReference type="Pfam" id="PF02786">
    <property type="entry name" value="CPSase_L_D2"/>
    <property type="match status" value="2"/>
</dbReference>
<dbReference type="InterPro" id="IPR005480">
    <property type="entry name" value="CPSase_lsu_oligo"/>
</dbReference>
<dbReference type="InterPro" id="IPR036897">
    <property type="entry name" value="CarbamoylP_synth_lsu_oligo_sf"/>
</dbReference>
<evidence type="ECO:0000256" key="8">
    <source>
        <dbReference type="ARBA" id="ARBA00022737"/>
    </source>
</evidence>
<evidence type="ECO:0000256" key="7">
    <source>
        <dbReference type="ARBA" id="ARBA00022723"/>
    </source>
</evidence>
<dbReference type="InterPro" id="IPR013815">
    <property type="entry name" value="ATP_grasp_subdomain_1"/>
</dbReference>
<dbReference type="InterPro" id="IPR011607">
    <property type="entry name" value="MGS-like_dom"/>
</dbReference>
<feature type="binding site" evidence="16">
    <location>
        <position position="767"/>
    </location>
    <ligand>
        <name>ATP</name>
        <dbReference type="ChEBI" id="CHEBI:30616"/>
        <label>2</label>
    </ligand>
</feature>
<feature type="binding site" evidence="16">
    <location>
        <position position="240"/>
    </location>
    <ligand>
        <name>ATP</name>
        <dbReference type="ChEBI" id="CHEBI:30616"/>
        <label>1</label>
    </ligand>
</feature>
<feature type="binding site" evidence="16">
    <location>
        <position position="821"/>
    </location>
    <ligand>
        <name>Mn(2+)</name>
        <dbReference type="ChEBI" id="CHEBI:29035"/>
        <label>4</label>
    </ligand>
</feature>
<keyword evidence="10 16" id="KW-0067">ATP-binding</keyword>
<comment type="catalytic activity">
    <reaction evidence="12 16">
        <text>hydrogencarbonate + NH4(+) + 2 ATP = carbamoyl phosphate + 2 ADP + phosphate + 2 H(+)</text>
        <dbReference type="Rhea" id="RHEA:18029"/>
        <dbReference type="ChEBI" id="CHEBI:15378"/>
        <dbReference type="ChEBI" id="CHEBI:17544"/>
        <dbReference type="ChEBI" id="CHEBI:28938"/>
        <dbReference type="ChEBI" id="CHEBI:30616"/>
        <dbReference type="ChEBI" id="CHEBI:43474"/>
        <dbReference type="ChEBI" id="CHEBI:58228"/>
        <dbReference type="ChEBI" id="CHEBI:456216"/>
        <dbReference type="EC" id="6.3.4.16"/>
    </reaction>
</comment>
<dbReference type="SMART" id="SM01096">
    <property type="entry name" value="CPSase_L_D3"/>
    <property type="match status" value="1"/>
</dbReference>
<dbReference type="SUPFAM" id="SSF56059">
    <property type="entry name" value="Glutathione synthetase ATP-binding domain-like"/>
    <property type="match status" value="2"/>
</dbReference>
<feature type="binding site" evidence="16">
    <location>
        <position position="821"/>
    </location>
    <ligand>
        <name>Mn(2+)</name>
        <dbReference type="ChEBI" id="CHEBI:29035"/>
        <label>3</label>
    </ligand>
</feature>
<feature type="binding site" evidence="16">
    <location>
        <position position="295"/>
    </location>
    <ligand>
        <name>ATP</name>
        <dbReference type="ChEBI" id="CHEBI:30616"/>
        <label>1</label>
    </ligand>
</feature>
<dbReference type="InterPro" id="IPR011761">
    <property type="entry name" value="ATP-grasp"/>
</dbReference>
<reference evidence="19 20" key="1">
    <citation type="journal article" date="2020" name="Nat. Commun.">
        <title>The structures of two archaeal type IV pili illuminate evolutionary relationships.</title>
        <authorList>
            <person name="Wang F."/>
            <person name="Baquero D.P."/>
            <person name="Su Z."/>
            <person name="Beltran L.C."/>
            <person name="Prangishvili D."/>
            <person name="Krupovic M."/>
            <person name="Egelman E.H."/>
        </authorList>
    </citation>
    <scope>NUCLEOTIDE SEQUENCE [LARGE SCALE GENOMIC DNA]</scope>
    <source>
        <strain evidence="19 20">2GA</strain>
    </source>
</reference>
<feature type="binding site" evidence="16">
    <location>
        <position position="821"/>
    </location>
    <ligand>
        <name>Mg(2+)</name>
        <dbReference type="ChEBI" id="CHEBI:18420"/>
        <label>3</label>
    </ligand>
</feature>
<feature type="binding site" evidence="16">
    <location>
        <position position="295"/>
    </location>
    <ligand>
        <name>Mn(2+)</name>
        <dbReference type="ChEBI" id="CHEBI:29035"/>
        <label>2</label>
    </ligand>
</feature>
<sequence length="1025" mass="113110">MPDIRKVLIIGSGAIKVAEAAEFDYSGSQALKAFREEGISTVLVNPNIATIQTSKLLADRVYFVPIARHFLEQVIERERPDAIACGFGGQTALSACVELYDSGILSKYGVRVIGTPVRGIKRALSRDLFQKAMKEAGIPVPPSSPAKSPEEALEIARGLGYPIVVRVSFNLGGAGAFVARSEEALRARIYKAFAQSAIGEVLVEKYLEGWKEVEFEVVRDAYDNVAAVVCMENVDPMGVHTGDSIVVAPCLTLTDEEYQKARDISIGVARSIELVGEGNVQVAVNYAGPEQYAIETNPRMSRSSALASKASGYPLAYIAAKLALGYRLDEVMNQVTRRTVAAFEPSLDYIVVKHPRWENDRFGVTEGLGPEMMSIGEAMGIGRTLEEAWQKAIRMIDIGEPGLVGGPMFESLTLEEALRCVERYLPYWPICAAKALYLGASVEDIYQRNRVDKFFLNAIKRVVDSYKGLEAGSYDLEELKILGFSDAQIAKALKKPVDEVRRARRAPVVKKIDTLAGEWPADTNYLYLTYGGQYDDETPRADFLVVGAGVFRIGVSVEFDWATVNLAKELRDRGYRVAILNYNPETVSTDWDVVDKLYFDEITAERVLDIVEKEGRDVVVVLYAGGQIGQRLYAPLEKAGVKIGGTKARSIDAAEDRSKFSKLLDRLGIKQPPWLYASSVEEAVKLAEDLGYPVLVRPSYVLGGTYMAVANNAEELRSFLAKAAKVSGEHPVVISKFMPRGIEAEVDAVSDGVGIVATPIEHVEPPGIHSGDSTMVLPPRRLEEWAVRRMIDIAHIIARELEVKGPMNVQFLVQDDVYVIEANLRASRSMPLVSKATGVNYMSLVADVLVNGRLAVDEERVVLKPSKWWVKSPQFSWARLRGAYPRLGPVMYSTGEVASNSAVFEEALLKSWLSATPNRIPKRNALVYTYDPHHAELIGQAASLLSAKLRVYSPEELGDKILDELRWRRIDIVVTAGTTPEKDYHIRRTAADTNTPLVLDSTLAVELAKAFLWYYKNGKLGVEPW</sequence>
<dbReference type="Gene3D" id="1.10.1030.10">
    <property type="entry name" value="Carbamoyl-phosphate synthetase, large subunit oligomerisation domain"/>
    <property type="match status" value="1"/>
</dbReference>
<accession>A0A7L4P9V1</accession>
<keyword evidence="6 16" id="KW-0028">Amino-acid biosynthesis</keyword>
<dbReference type="GO" id="GO:0005737">
    <property type="term" value="C:cytoplasm"/>
    <property type="evidence" value="ECO:0007669"/>
    <property type="project" value="TreeGrafter"/>
</dbReference>
<evidence type="ECO:0000256" key="4">
    <source>
        <dbReference type="ARBA" id="ARBA00022571"/>
    </source>
</evidence>
<dbReference type="InterPro" id="IPR005479">
    <property type="entry name" value="CPAse_ATP-bd"/>
</dbReference>
<dbReference type="GO" id="GO:0004087">
    <property type="term" value="F:carbamoyl-phosphate synthase (ammonia) activity"/>
    <property type="evidence" value="ECO:0007669"/>
    <property type="project" value="UniProtKB-EC"/>
</dbReference>
<dbReference type="PANTHER" id="PTHR11405:SF53">
    <property type="entry name" value="CARBAMOYL-PHOSPHATE SYNTHASE [AMMONIA], MITOCHONDRIAL"/>
    <property type="match status" value="1"/>
</dbReference>
<feature type="binding site" evidence="16">
    <location>
        <position position="126"/>
    </location>
    <ligand>
        <name>ATP</name>
        <dbReference type="ChEBI" id="CHEBI:30616"/>
        <label>1</label>
    </ligand>
</feature>
<feature type="binding site" evidence="16">
    <location>
        <position position="295"/>
    </location>
    <ligand>
        <name>Mg(2+)</name>
        <dbReference type="ChEBI" id="CHEBI:18420"/>
        <label>2</label>
    </ligand>
</feature>
<dbReference type="GO" id="GO:0004088">
    <property type="term" value="F:carbamoyl-phosphate synthase (glutamine-hydrolyzing) activity"/>
    <property type="evidence" value="ECO:0007669"/>
    <property type="project" value="UniProtKB-UniRule"/>
</dbReference>
<feature type="binding site" evidence="16">
    <location>
        <position position="297"/>
    </location>
    <ligand>
        <name>Mn(2+)</name>
        <dbReference type="ChEBI" id="CHEBI:29035"/>
        <label>2</label>
    </ligand>
</feature>
<feature type="binding site" evidence="16">
    <location>
        <position position="238"/>
    </location>
    <ligand>
        <name>ATP</name>
        <dbReference type="ChEBI" id="CHEBI:30616"/>
        <label>1</label>
    </ligand>
</feature>
<evidence type="ECO:0000313" key="19">
    <source>
        <dbReference type="EMBL" id="NYR15745.1"/>
    </source>
</evidence>
<keyword evidence="5 16" id="KW-0436">Ligase</keyword>
<dbReference type="Pfam" id="PF02787">
    <property type="entry name" value="CPSase_L_D3"/>
    <property type="match status" value="1"/>
</dbReference>
<keyword evidence="4 16" id="KW-0055">Arginine biosynthesis</keyword>
<keyword evidence="16" id="KW-0665">Pyrimidine biosynthesis</keyword>
<keyword evidence="8 16" id="KW-0677">Repeat</keyword>
<feature type="region of interest" description="Allosteric domain" evidence="16">
    <location>
        <begin position="919"/>
        <end position="1025"/>
    </location>
</feature>
<evidence type="ECO:0000313" key="20">
    <source>
        <dbReference type="Proteomes" id="UP000554766"/>
    </source>
</evidence>
<comment type="caution">
    <text evidence="19">The sequence shown here is derived from an EMBL/GenBank/DDBJ whole genome shotgun (WGS) entry which is preliminary data.</text>
</comment>
<evidence type="ECO:0000256" key="6">
    <source>
        <dbReference type="ARBA" id="ARBA00022605"/>
    </source>
</evidence>
<protein>
    <recommendedName>
        <fullName evidence="16">Carbamoyl phosphate synthase large chain</fullName>
        <ecNumber evidence="16">6.3.4.16</ecNumber>
        <ecNumber evidence="16">6.3.5.5</ecNumber>
    </recommendedName>
    <alternativeName>
        <fullName evidence="16">Carbamoyl phosphate synthetase ammonia chain</fullName>
    </alternativeName>
</protein>
<feature type="binding site" evidence="16">
    <location>
        <position position="173"/>
    </location>
    <ligand>
        <name>ATP</name>
        <dbReference type="ChEBI" id="CHEBI:30616"/>
        <label>1</label>
    </ligand>
</feature>
<dbReference type="PANTHER" id="PTHR11405">
    <property type="entry name" value="CARBAMOYLTRANSFERASE FAMILY MEMBER"/>
    <property type="match status" value="1"/>
</dbReference>
<dbReference type="Pfam" id="PF25596">
    <property type="entry name" value="CPSase_L_D1"/>
    <property type="match status" value="2"/>
</dbReference>
<dbReference type="EC" id="6.3.4.16" evidence="16"/>
<keyword evidence="9 16" id="KW-0547">Nucleotide-binding</keyword>
<dbReference type="HAMAP" id="MF_01210_A">
    <property type="entry name" value="CPSase_L_chain_A"/>
    <property type="match status" value="1"/>
</dbReference>
<comment type="domain">
    <text evidence="16">The large subunit is composed of 2 ATP-grasp domains that are involved in binding the 2 ATP molecules needed for carbamoyl phosphate synthesis. The N-terminal ATP-grasp domain (referred to as the carboxyphosphate synthetic component) catalyzes the ATP-dependent phosphorylation of hydrogencarbonate to carboxyphosphate and the subsequent nucleophilic attack by ammonia to form a carbamate intermediate. The C-terminal ATP-grasp domain (referred to as the carbamoyl phosphate synthetic component) then catalyzes the phosphorylation of carbamate with the second ATP to form the end product carbamoyl phosphate. The reactive and unstable enzyme intermediates are sequentially channeled from one active site to the next through the interior of the protein over a distance of at least 96 A.</text>
</comment>
<feature type="region of interest" description="Carbamoyl phosphate synthetic domain" evidence="16">
    <location>
        <begin position="537"/>
        <end position="918"/>
    </location>
</feature>
<evidence type="ECO:0000256" key="9">
    <source>
        <dbReference type="ARBA" id="ARBA00022741"/>
    </source>
</evidence>
<evidence type="ECO:0000256" key="15">
    <source>
        <dbReference type="ARBA" id="ARBA00062056"/>
    </source>
</evidence>
<organism evidence="19 20">
    <name type="scientific">Pyrobaculum arsenaticum</name>
    <dbReference type="NCBI Taxonomy" id="121277"/>
    <lineage>
        <taxon>Archaea</taxon>
        <taxon>Thermoproteota</taxon>
        <taxon>Thermoprotei</taxon>
        <taxon>Thermoproteales</taxon>
        <taxon>Thermoproteaceae</taxon>
        <taxon>Pyrobaculum</taxon>
    </lineage>
</organism>
<dbReference type="GO" id="GO:0044205">
    <property type="term" value="P:'de novo' UMP biosynthetic process"/>
    <property type="evidence" value="ECO:0007669"/>
    <property type="project" value="UniProtKB-UniRule"/>
</dbReference>
<evidence type="ECO:0000259" key="18">
    <source>
        <dbReference type="PROSITE" id="PS51855"/>
    </source>
</evidence>
<comment type="cofactor">
    <cofactor evidence="16">
        <name>Mg(2+)</name>
        <dbReference type="ChEBI" id="CHEBI:18420"/>
    </cofactor>
    <cofactor evidence="16">
        <name>Mn(2+)</name>
        <dbReference type="ChEBI" id="CHEBI:29035"/>
    </cofactor>
    <text evidence="16">Binds 4 Mg(2+) or Mn(2+) ions per subunit.</text>
</comment>
<evidence type="ECO:0000256" key="3">
    <source>
        <dbReference type="ARBA" id="ARBA00009799"/>
    </source>
</evidence>
<comment type="pathway">
    <text evidence="1 16">Pyrimidine metabolism; UMP biosynthesis via de novo pathway; (S)-dihydroorotate from bicarbonate: step 1/3.</text>
</comment>
<keyword evidence="7" id="KW-0479">Metal-binding</keyword>
<dbReference type="GO" id="GO:0006541">
    <property type="term" value="P:glutamine metabolic process"/>
    <property type="evidence" value="ECO:0007669"/>
    <property type="project" value="TreeGrafter"/>
</dbReference>
<feature type="domain" description="ATP-grasp" evidence="17">
    <location>
        <begin position="130"/>
        <end position="324"/>
    </location>
</feature>
<feature type="binding site" evidence="16">
    <location>
        <position position="697"/>
    </location>
    <ligand>
        <name>ATP</name>
        <dbReference type="ChEBI" id="CHEBI:30616"/>
        <label>2</label>
    </ligand>
</feature>
<dbReference type="GO" id="GO:0046872">
    <property type="term" value="F:metal ion binding"/>
    <property type="evidence" value="ECO:0007669"/>
    <property type="project" value="UniProtKB-KW"/>
</dbReference>
<dbReference type="NCBIfam" id="NF003671">
    <property type="entry name" value="PRK05294.1"/>
    <property type="match status" value="1"/>
</dbReference>
<evidence type="ECO:0000256" key="1">
    <source>
        <dbReference type="ARBA" id="ARBA00004812"/>
    </source>
</evidence>
<comment type="pathway">
    <text evidence="2 16">Amino-acid biosynthesis; L-arginine biosynthesis; carbamoyl phosphate from bicarbonate: step 1/1.</text>
</comment>
<evidence type="ECO:0000256" key="11">
    <source>
        <dbReference type="ARBA" id="ARBA00023211"/>
    </source>
</evidence>
<dbReference type="PROSITE" id="PS51855">
    <property type="entry name" value="MGS"/>
    <property type="match status" value="1"/>
</dbReference>
<evidence type="ECO:0000256" key="12">
    <source>
        <dbReference type="ARBA" id="ARBA00047359"/>
    </source>
</evidence>
<dbReference type="SUPFAM" id="SSF48108">
    <property type="entry name" value="Carbamoyl phosphate synthetase, large subunit connection domain"/>
    <property type="match status" value="1"/>
</dbReference>
<dbReference type="NCBIfam" id="TIGR01369">
    <property type="entry name" value="CPSaseII_lrg"/>
    <property type="match status" value="1"/>
</dbReference>
<feature type="binding site" evidence="16">
    <location>
        <position position="281"/>
    </location>
    <ligand>
        <name>Mg(2+)</name>
        <dbReference type="ChEBI" id="CHEBI:18420"/>
        <label>1</label>
    </ligand>
</feature>
<dbReference type="PRINTS" id="PR00098">
    <property type="entry name" value="CPSASE"/>
</dbReference>
<dbReference type="FunFam" id="3.30.470.20:FF:000026">
    <property type="entry name" value="Carbamoyl-phosphate synthase large chain"/>
    <property type="match status" value="1"/>
</dbReference>
<name>A0A7L4P9V1_9CREN</name>
<feature type="binding site" evidence="16">
    <location>
        <position position="212"/>
    </location>
    <ligand>
        <name>ATP</name>
        <dbReference type="ChEBI" id="CHEBI:30616"/>
        <label>1</label>
    </ligand>
</feature>
<comment type="subunit">
    <text evidence="15 16">Composed of two chains; the small (or glutamine) chain promotes the hydrolysis of glutamine to ammonia, which is used by the large (or ammonia) chain to synthesize carbamoyl phosphate. Tetramer of heterodimers (alpha,beta)4.</text>
</comment>
<dbReference type="SUPFAM" id="SSF52440">
    <property type="entry name" value="PreATP-grasp domain"/>
    <property type="match status" value="2"/>
</dbReference>
<dbReference type="FunFam" id="3.30.1490.20:FF:000001">
    <property type="entry name" value="Carbamoyl-phosphate synthase large chain"/>
    <property type="match status" value="1"/>
</dbReference>
<comment type="caution">
    <text evidence="16">Lacks conserved residue(s) required for the propagation of feature annotation.</text>
</comment>
<comment type="catalytic activity">
    <reaction evidence="13 16">
        <text>hydrogencarbonate + L-glutamine + 2 ATP + H2O = carbamoyl phosphate + L-glutamate + 2 ADP + phosphate + 2 H(+)</text>
        <dbReference type="Rhea" id="RHEA:18633"/>
        <dbReference type="ChEBI" id="CHEBI:15377"/>
        <dbReference type="ChEBI" id="CHEBI:15378"/>
        <dbReference type="ChEBI" id="CHEBI:17544"/>
        <dbReference type="ChEBI" id="CHEBI:29985"/>
        <dbReference type="ChEBI" id="CHEBI:30616"/>
        <dbReference type="ChEBI" id="CHEBI:43474"/>
        <dbReference type="ChEBI" id="CHEBI:58228"/>
        <dbReference type="ChEBI" id="CHEBI:58359"/>
        <dbReference type="ChEBI" id="CHEBI:456216"/>
        <dbReference type="EC" id="6.3.5.5"/>
    </reaction>
</comment>
<dbReference type="AlphaFoldDB" id="A0A7L4P9V1"/>
<dbReference type="OMA" id="FPFNKFP"/>
<dbReference type="GO" id="GO:0005524">
    <property type="term" value="F:ATP binding"/>
    <property type="evidence" value="ECO:0007669"/>
    <property type="project" value="UniProtKB-UniRule"/>
</dbReference>
<feature type="binding site" evidence="16">
    <location>
        <position position="281"/>
    </location>
    <ligand>
        <name>ATP</name>
        <dbReference type="ChEBI" id="CHEBI:30616"/>
        <label>1</label>
    </ligand>
</feature>
<evidence type="ECO:0000256" key="2">
    <source>
        <dbReference type="ARBA" id="ARBA00005077"/>
    </source>
</evidence>
<feature type="binding site" evidence="16">
    <location>
        <position position="821"/>
    </location>
    <ligand>
        <name>ATP</name>
        <dbReference type="ChEBI" id="CHEBI:30616"/>
        <label>2</label>
    </ligand>
</feature>
<dbReference type="EMBL" id="JAAVJF010000003">
    <property type="protein sequence ID" value="NYR15745.1"/>
    <property type="molecule type" value="Genomic_DNA"/>
</dbReference>
<feature type="binding site" evidence="16">
    <location>
        <position position="823"/>
    </location>
    <ligand>
        <name>Mg(2+)</name>
        <dbReference type="ChEBI" id="CHEBI:18420"/>
        <label>4</label>
    </ligand>
</feature>
<feature type="binding site" evidence="16">
    <location>
        <position position="821"/>
    </location>
    <ligand>
        <name>Mg(2+)</name>
        <dbReference type="ChEBI" id="CHEBI:18420"/>
        <label>4</label>
    </ligand>
</feature>
<dbReference type="InterPro" id="IPR006275">
    <property type="entry name" value="CPSase_lsu"/>
</dbReference>
<dbReference type="GeneID" id="5055903"/>
<feature type="binding site" evidence="16">
    <location>
        <position position="743"/>
    </location>
    <ligand>
        <name>ATP</name>
        <dbReference type="ChEBI" id="CHEBI:30616"/>
        <label>2</label>
    </ligand>
</feature>
<feature type="binding site" evidence="16">
    <location>
        <position position="810"/>
    </location>
    <ligand>
        <name>Mg(2+)</name>
        <dbReference type="ChEBI" id="CHEBI:18420"/>
        <label>3</label>
    </ligand>
</feature>
<keyword evidence="11" id="KW-0464">Manganese</keyword>
<feature type="domain" description="ATP-grasp" evidence="17">
    <location>
        <begin position="661"/>
        <end position="850"/>
    </location>
</feature>
<feature type="domain" description="MGS-like" evidence="18">
    <location>
        <begin position="918"/>
        <end position="1025"/>
    </location>
</feature>
<dbReference type="PROSITE" id="PS50975">
    <property type="entry name" value="ATP_GRASP"/>
    <property type="match status" value="2"/>
</dbReference>
<evidence type="ECO:0000256" key="13">
    <source>
        <dbReference type="ARBA" id="ARBA00048816"/>
    </source>
</evidence>
<evidence type="ECO:0000256" key="5">
    <source>
        <dbReference type="ARBA" id="ARBA00022598"/>
    </source>
</evidence>
<feature type="region of interest" description="Carboxyphosphate synthetic domain" evidence="16">
    <location>
        <begin position="1"/>
        <end position="397"/>
    </location>
</feature>
<feature type="binding site" evidence="16">
    <location>
        <position position="297"/>
    </location>
    <ligand>
        <name>Mg(2+)</name>
        <dbReference type="ChEBI" id="CHEBI:18420"/>
        <label>2</label>
    </ligand>
</feature>
<feature type="binding site" evidence="16">
    <location>
        <position position="769"/>
    </location>
    <ligand>
        <name>ATP</name>
        <dbReference type="ChEBI" id="CHEBI:30616"/>
        <label>2</label>
    </ligand>
</feature>
<dbReference type="UniPathway" id="UPA00068">
    <property type="reaction ID" value="UER00171"/>
</dbReference>
<dbReference type="Gene3D" id="3.30.1490.20">
    <property type="entry name" value="ATP-grasp fold, A domain"/>
    <property type="match status" value="1"/>
</dbReference>
<feature type="binding site" evidence="16">
    <location>
        <position position="770"/>
    </location>
    <ligand>
        <name>ATP</name>
        <dbReference type="ChEBI" id="CHEBI:30616"/>
        <label>2</label>
    </ligand>
</feature>
<dbReference type="InterPro" id="IPR005483">
    <property type="entry name" value="CPSase_dom"/>
</dbReference>
<feature type="binding site" evidence="16">
    <location>
        <position position="172"/>
    </location>
    <ligand>
        <name>ATP</name>
        <dbReference type="ChEBI" id="CHEBI:30616"/>
        <label>1</label>
    </ligand>
</feature>
<evidence type="ECO:0000259" key="17">
    <source>
        <dbReference type="PROSITE" id="PS50975"/>
    </source>
</evidence>
<keyword evidence="20" id="KW-1185">Reference proteome</keyword>
<comment type="similarity">
    <text evidence="3 16">Belongs to the CarB family.</text>
</comment>
<dbReference type="FunFam" id="3.30.470.20:FF:000001">
    <property type="entry name" value="Carbamoyl-phosphate synthase large chain"/>
    <property type="match status" value="1"/>
</dbReference>
<feature type="binding site" evidence="16">
    <location>
        <position position="768"/>
    </location>
    <ligand>
        <name>ATP</name>
        <dbReference type="ChEBI" id="CHEBI:30616"/>
        <label>2</label>
    </ligand>
</feature>
<evidence type="ECO:0000256" key="14">
    <source>
        <dbReference type="ARBA" id="ARBA00057223"/>
    </source>
</evidence>
<feature type="binding site" evidence="16">
    <location>
        <position position="736"/>
    </location>
    <ligand>
        <name>ATP</name>
        <dbReference type="ChEBI" id="CHEBI:30616"/>
        <label>2</label>
    </ligand>
</feature>
<dbReference type="InterPro" id="IPR058047">
    <property type="entry name" value="CPSase_preATP-grasp"/>
</dbReference>
<dbReference type="UniPathway" id="UPA00070">
    <property type="reaction ID" value="UER00115"/>
</dbReference>